<evidence type="ECO:0000313" key="16">
    <source>
        <dbReference type="EMBL" id="SBP80931.1"/>
    </source>
</evidence>
<evidence type="ECO:0000256" key="14">
    <source>
        <dbReference type="PROSITE-ProRule" id="PRU00302"/>
    </source>
</evidence>
<dbReference type="InterPro" id="IPR040398">
    <property type="entry name" value="Not1"/>
</dbReference>
<dbReference type="Gene3D" id="2.10.70.10">
    <property type="entry name" value="Complement Module, domain 1"/>
    <property type="match status" value="4"/>
</dbReference>
<feature type="domain" description="Sushi" evidence="15">
    <location>
        <begin position="66"/>
        <end position="124"/>
    </location>
</feature>
<proteinExistence type="inferred from homology"/>
<sequence>QAQDCSKPIGGPNMYLKGDAILQNTFPDGSKVSFSCNTGYTPAGGSSSITCTAGTWSRLSLVCERKNCGAYPEVENGNVDYPKGDTLYGDTAKVICNQGYNLVGQAESRCDDQGWTGRPPVCEVMTCDTPKTITNGTYDPLKEQYTFRDVVRYTCLNDNALSGAPLLTCSEDGNFQPGPPTCVWVDCKNPTIPNAEFVEGSRPPHRFSASITYRCLPGFEMNGASTITCNIASQWSPGIPQCIKKTPATSRPTTTTTTTTAAKTTTITRPTPSSFKKDMPPSINTTNIDTLLVATDQTERIVEPPENVQEKIAFIFNNLSQSNMTQKVEELKETVKEEFMPWVSQYLVMKRVSIEPNFHSLYSNFLDTLKNPEFVKMVLSETYRNIKVLLTSDKAAANFSDRSLLKNLGHWLGMITLAKNKPILYTDLELKSLLLEAYVKGQQELLYVVPFVAKVLESSLRSMVFRPQNPWTMAIMNVLAELHQEHDLKLNLKFEIEVLCKNLSLDINELKPGNLLKDKDKLKNLEEQLSAPKKEAKPPEEMLPVSTAGDFVPFSAPPSTPAATTTTCTTTGPPTPQFSYHDINVYSLAGLGPHINININIPLLQAHPQLKQCVRQSVERAVQELVHPVVDRSIKIAMTTCEQIIRKDFALDSEESRMRVAAHHMMRNLTAGMAMITCREPLLMSIATNLKNSFAAALRAPTPQQREMMEEAAARIAQDNCELACCFIQKTAVEKAGPEMDKRLATEFELRKHARQEGRRYCDPVVLTYQAERMPEQIRLKVGGVDPKQLAVYEEFARNIPGFLPSNDLSQPTGFLAQPMKVNLSPVTIPKQNNQVWATDDVAQIYDKCITDLEQHLHAIPPALAMNPLTQGLRSLLEAVALARNSRDGIAALGLLQKAVEGLLDATTGADADLLLHYRECHLLVLKSLQDGRAYGPQWCNKQITRCLIECRDEYKYNVEAVELLIRNHLVNMQQYDVHLAQSMENGLHYMAVAFAMQLVKQLLVDERSVSHVTEADLFQTIETLMRTCAHSRANAPEGLPQLMDVVRSNYEAMIDRAHGGPNFMMHSGISQASEYDDPPGLREKAEYLLREWVNLYHSAAAGRDSTKAFSAFVGQMHQQGILKTDDLITRFFRLCTEMCVEISYRAQAEQQHNPAASAAIIRAKCYHNLDAFVRLIALLVKHSGEATNTVTKINLLNKVLGIVVGVLIQDHDVRQTDFQQLPYHRIFIMLLLELNAPEHVLETINFQTLTAFCNTFHILRPTKAPGFVYAWLELISHRIFIARMLAHTPQQKGWPMYAQLLIDLFKYLAPFLRNVELIKPMQILYKGTLRVLLVLLHDFPEFLCDYHYGFCDVIPPNCIQLRNLILSAFPRNMRLPDPFTPNLKVDMLSEINIAPRILTNFTGVMPSQFKKDLDSYLKTRSPVTFLSELRSNLQVSNEPGNRYNIQLINALVLYVGTQAIAHIHNKGSTPSMSTITHSAHMDIFQNLAVDLDTEGRYLFLNAIANQLRYPNSHTHYFSCTMLYLFAEANTEAIQEQITRVLLERLIVNRPHPWGLLITFIELIKNPAFKFWSHDFVHCAPEIEKLFQSVAQCCMGQKQAQQVMEGTGAS</sequence>
<feature type="disulfide bond" evidence="14">
    <location>
        <begin position="215"/>
        <end position="242"/>
    </location>
</feature>
<dbReference type="InterPro" id="IPR024557">
    <property type="entry name" value="CNOT1_dom_4"/>
</dbReference>
<dbReference type="Pfam" id="PF04054">
    <property type="entry name" value="Not1"/>
    <property type="match status" value="1"/>
</dbReference>
<dbReference type="Pfam" id="PF12842">
    <property type="entry name" value="DUF3819"/>
    <property type="match status" value="1"/>
</dbReference>
<feature type="domain" description="Sushi" evidence="15">
    <location>
        <begin position="185"/>
        <end position="244"/>
    </location>
</feature>
<dbReference type="Gene3D" id="1.25.40.180">
    <property type="match status" value="1"/>
</dbReference>
<keyword evidence="8" id="KW-0943">RNA-mediated gene silencing</keyword>
<evidence type="ECO:0000256" key="10">
    <source>
        <dbReference type="ARBA" id="ARBA00023242"/>
    </source>
</evidence>
<keyword evidence="4" id="KW-0678">Repressor</keyword>
<dbReference type="Pfam" id="PF23590">
    <property type="entry name" value="NOT1_connector"/>
    <property type="match status" value="1"/>
</dbReference>
<evidence type="ECO:0000256" key="2">
    <source>
        <dbReference type="ARBA" id="ARBA00004496"/>
    </source>
</evidence>
<evidence type="ECO:0000256" key="3">
    <source>
        <dbReference type="ARBA" id="ARBA00022490"/>
    </source>
</evidence>
<dbReference type="FunFam" id="1.25.40.800:FF:000001">
    <property type="entry name" value="CCR4-NOT transcription complex subunit 1"/>
    <property type="match status" value="1"/>
</dbReference>
<dbReference type="PROSITE" id="PS50923">
    <property type="entry name" value="SUSHI"/>
    <property type="match status" value="4"/>
</dbReference>
<evidence type="ECO:0000256" key="9">
    <source>
        <dbReference type="ARBA" id="ARBA00023163"/>
    </source>
</evidence>
<dbReference type="Pfam" id="PF16415">
    <property type="entry name" value="CNOT1_CAF1_bind"/>
    <property type="match status" value="1"/>
</dbReference>
<evidence type="ECO:0000256" key="1">
    <source>
        <dbReference type="ARBA" id="ARBA00004123"/>
    </source>
</evidence>
<dbReference type="EMBL" id="HADZ01016990">
    <property type="protein sequence ID" value="SBP80931.1"/>
    <property type="molecule type" value="Transcribed_RNA"/>
</dbReference>
<dbReference type="GO" id="GO:0031047">
    <property type="term" value="P:regulatory ncRNA-mediated gene silencing"/>
    <property type="evidence" value="ECO:0007669"/>
    <property type="project" value="UniProtKB-KW"/>
</dbReference>
<reference evidence="16" key="2">
    <citation type="submission" date="2016-06" db="EMBL/GenBank/DDBJ databases">
        <title>The genome of a short-lived fish provides insights into sex chromosome evolution and the genetic control of aging.</title>
        <authorList>
            <person name="Reichwald K."/>
            <person name="Felder M."/>
            <person name="Petzold A."/>
            <person name="Koch P."/>
            <person name="Groth M."/>
            <person name="Platzer M."/>
        </authorList>
    </citation>
    <scope>NUCLEOTIDE SEQUENCE</scope>
    <source>
        <tissue evidence="16">Brain</tissue>
    </source>
</reference>
<dbReference type="GO" id="GO:0030015">
    <property type="term" value="C:CCR4-NOT core complex"/>
    <property type="evidence" value="ECO:0007669"/>
    <property type="project" value="InterPro"/>
</dbReference>
<dbReference type="InterPro" id="IPR035976">
    <property type="entry name" value="Sushi/SCR/CCP_sf"/>
</dbReference>
<keyword evidence="9" id="KW-0804">Transcription</keyword>
<evidence type="ECO:0000256" key="11">
    <source>
        <dbReference type="ARBA" id="ARBA00025717"/>
    </source>
</evidence>
<comment type="caution">
    <text evidence="14">Lacks conserved residue(s) required for the propagation of feature annotation.</text>
</comment>
<dbReference type="GO" id="GO:0060090">
    <property type="term" value="F:molecular adaptor activity"/>
    <property type="evidence" value="ECO:0007669"/>
    <property type="project" value="TreeGrafter"/>
</dbReference>
<dbReference type="FunFam" id="1.25.40.790:FF:000001">
    <property type="entry name" value="Ccr4-not transcription complex subunit 1 isoform"/>
    <property type="match status" value="1"/>
</dbReference>
<name>A0A1A8CQD3_NOTKA</name>
<feature type="non-terminal residue" evidence="16">
    <location>
        <position position="1"/>
    </location>
</feature>
<feature type="disulfide bond" evidence="14">
    <location>
        <begin position="155"/>
        <end position="182"/>
    </location>
</feature>
<dbReference type="Pfam" id="PF00084">
    <property type="entry name" value="Sushi"/>
    <property type="match status" value="4"/>
</dbReference>
<keyword evidence="3" id="KW-0963">Cytoplasm</keyword>
<accession>A0A1A8CQD3</accession>
<evidence type="ECO:0000256" key="6">
    <source>
        <dbReference type="ARBA" id="ARBA00023015"/>
    </source>
</evidence>
<dbReference type="GO" id="GO:0017148">
    <property type="term" value="P:negative regulation of translation"/>
    <property type="evidence" value="ECO:0007669"/>
    <property type="project" value="InterPro"/>
</dbReference>
<dbReference type="GO" id="GO:0000288">
    <property type="term" value="P:nuclear-transcribed mRNA catabolic process, deadenylation-dependent decay"/>
    <property type="evidence" value="ECO:0007669"/>
    <property type="project" value="TreeGrafter"/>
</dbReference>
<evidence type="ECO:0000256" key="5">
    <source>
        <dbReference type="ARBA" id="ARBA00022845"/>
    </source>
</evidence>
<dbReference type="Gene3D" id="1.25.40.800">
    <property type="match status" value="1"/>
</dbReference>
<dbReference type="InterPro" id="IPR055454">
    <property type="entry name" value="CNOT1-like_NOT1_connector"/>
</dbReference>
<dbReference type="Gene3D" id="1.25.40.790">
    <property type="match status" value="1"/>
</dbReference>
<reference evidence="16" key="1">
    <citation type="submission" date="2016-05" db="EMBL/GenBank/DDBJ databases">
        <authorList>
            <person name="Lavstsen T."/>
            <person name="Jespersen J.S."/>
        </authorList>
    </citation>
    <scope>NUCLEOTIDE SEQUENCE</scope>
    <source>
        <tissue evidence="16">Brain</tissue>
    </source>
</reference>
<keyword evidence="10" id="KW-0539">Nucleus</keyword>
<dbReference type="SUPFAM" id="SSF57535">
    <property type="entry name" value="Complement control module/SCR domain"/>
    <property type="match status" value="4"/>
</dbReference>
<dbReference type="CDD" id="cd00033">
    <property type="entry name" value="CCP"/>
    <property type="match status" value="4"/>
</dbReference>
<dbReference type="InterPro" id="IPR000436">
    <property type="entry name" value="Sushi_SCR_CCP_dom"/>
</dbReference>
<comment type="similarity">
    <text evidence="11">Belongs to the CNOT1 family.</text>
</comment>
<feature type="disulfide bond" evidence="14">
    <location>
        <begin position="36"/>
        <end position="63"/>
    </location>
</feature>
<keyword evidence="6" id="KW-0805">Transcription regulation</keyword>
<dbReference type="FunFam" id="1.25.40.180:FF:000005">
    <property type="entry name" value="Ccr4-not transcription complex subunit 1 isoform"/>
    <property type="match status" value="1"/>
</dbReference>
<dbReference type="SMART" id="SM00032">
    <property type="entry name" value="CCP"/>
    <property type="match status" value="4"/>
</dbReference>
<dbReference type="GO" id="GO:0005634">
    <property type="term" value="C:nucleus"/>
    <property type="evidence" value="ECO:0007669"/>
    <property type="project" value="UniProtKB-SubCell"/>
</dbReference>
<keyword evidence="7 14" id="KW-1015">Disulfide bond</keyword>
<gene>
    <name evidence="16" type="primary">CNOT1</name>
</gene>
<evidence type="ECO:0000256" key="12">
    <source>
        <dbReference type="ARBA" id="ARBA00032531"/>
    </source>
</evidence>
<evidence type="ECO:0000256" key="7">
    <source>
        <dbReference type="ARBA" id="ARBA00023157"/>
    </source>
</evidence>
<dbReference type="PANTHER" id="PTHR13162">
    <property type="entry name" value="CCR4-NOT TRANSCRIPTION COMPLEX"/>
    <property type="match status" value="1"/>
</dbReference>
<dbReference type="GO" id="GO:0000932">
    <property type="term" value="C:P-body"/>
    <property type="evidence" value="ECO:0007669"/>
    <property type="project" value="TreeGrafter"/>
</dbReference>
<keyword evidence="14" id="KW-0768">Sushi</keyword>
<evidence type="ECO:0000256" key="4">
    <source>
        <dbReference type="ARBA" id="ARBA00022491"/>
    </source>
</evidence>
<protein>
    <recommendedName>
        <fullName evidence="13">CCR4-NOT transcription complex subunit 1</fullName>
    </recommendedName>
    <alternativeName>
        <fullName evidence="12">CCR4-associated factor 1</fullName>
    </alternativeName>
</protein>
<evidence type="ECO:0000256" key="13">
    <source>
        <dbReference type="ARBA" id="ARBA00071432"/>
    </source>
</evidence>
<evidence type="ECO:0000256" key="8">
    <source>
        <dbReference type="ARBA" id="ARBA00023158"/>
    </source>
</evidence>
<evidence type="ECO:0000259" key="15">
    <source>
        <dbReference type="PROSITE" id="PS50923"/>
    </source>
</evidence>
<dbReference type="InterPro" id="IPR032191">
    <property type="entry name" value="CNOT1_CAF1_bind"/>
</dbReference>
<keyword evidence="5" id="KW-0810">Translation regulation</keyword>
<organism evidence="16">
    <name type="scientific">Nothobranchius kadleci</name>
    <name type="common">African annual killifish</name>
    <dbReference type="NCBI Taxonomy" id="1051664"/>
    <lineage>
        <taxon>Eukaryota</taxon>
        <taxon>Metazoa</taxon>
        <taxon>Chordata</taxon>
        <taxon>Craniata</taxon>
        <taxon>Vertebrata</taxon>
        <taxon>Euteleostomi</taxon>
        <taxon>Actinopterygii</taxon>
        <taxon>Neopterygii</taxon>
        <taxon>Teleostei</taxon>
        <taxon>Neoteleostei</taxon>
        <taxon>Acanthomorphata</taxon>
        <taxon>Ovalentaria</taxon>
        <taxon>Atherinomorphae</taxon>
        <taxon>Cyprinodontiformes</taxon>
        <taxon>Nothobranchiidae</taxon>
        <taxon>Nothobranchius</taxon>
    </lineage>
</organism>
<dbReference type="CDD" id="cd20710">
    <property type="entry name" value="NOT1_connector"/>
    <property type="match status" value="1"/>
</dbReference>
<feature type="domain" description="Sushi" evidence="15">
    <location>
        <begin position="125"/>
        <end position="184"/>
    </location>
</feature>
<dbReference type="InterPro" id="IPR007196">
    <property type="entry name" value="CCR4-Not_Not1_C"/>
</dbReference>
<feature type="domain" description="Sushi" evidence="15">
    <location>
        <begin position="3"/>
        <end position="65"/>
    </location>
</feature>
<comment type="subcellular location">
    <subcellularLocation>
        <location evidence="2">Cytoplasm</location>
    </subcellularLocation>
    <subcellularLocation>
        <location evidence="1">Nucleus</location>
    </subcellularLocation>
</comment>
<dbReference type="PANTHER" id="PTHR13162:SF8">
    <property type="entry name" value="CCR4-NOT TRANSCRIPTION COMPLEX SUBUNIT 1"/>
    <property type="match status" value="1"/>
</dbReference>